<evidence type="ECO:0000259" key="2">
    <source>
        <dbReference type="SMART" id="SM00849"/>
    </source>
</evidence>
<dbReference type="PATRIC" id="fig|1441923.3.peg.5645"/>
<dbReference type="RefSeq" id="WP_054375129.1">
    <property type="nucleotide sequence ID" value="NZ_AZYO01000125.1"/>
</dbReference>
<dbReference type="PANTHER" id="PTHR11203">
    <property type="entry name" value="CLEAVAGE AND POLYADENYLATION SPECIFICITY FACTOR FAMILY MEMBER"/>
    <property type="match status" value="1"/>
</dbReference>
<keyword evidence="1" id="KW-0378">Hydrolase</keyword>
<protein>
    <submittedName>
        <fullName evidence="4">Beta-lactamase</fullName>
    </submittedName>
</protein>
<feature type="domain" description="Beta-Casp" evidence="3">
    <location>
        <begin position="255"/>
        <end position="373"/>
    </location>
</feature>
<name>A0A0M8PK84_RHORH</name>
<dbReference type="SMART" id="SM00849">
    <property type="entry name" value="Lactamase_B"/>
    <property type="match status" value="1"/>
</dbReference>
<dbReference type="InterPro" id="IPR022712">
    <property type="entry name" value="Beta_Casp"/>
</dbReference>
<dbReference type="Pfam" id="PF07521">
    <property type="entry name" value="RMMBL"/>
    <property type="match status" value="1"/>
</dbReference>
<proteinExistence type="predicted"/>
<evidence type="ECO:0000313" key="4">
    <source>
        <dbReference type="EMBL" id="KOS53368.1"/>
    </source>
</evidence>
<dbReference type="GO" id="GO:0004521">
    <property type="term" value="F:RNA endonuclease activity"/>
    <property type="evidence" value="ECO:0007669"/>
    <property type="project" value="TreeGrafter"/>
</dbReference>
<evidence type="ECO:0000313" key="5">
    <source>
        <dbReference type="Proteomes" id="UP000037712"/>
    </source>
</evidence>
<dbReference type="AlphaFoldDB" id="A0A0M8PK84"/>
<dbReference type="InterPro" id="IPR050698">
    <property type="entry name" value="MBL"/>
</dbReference>
<gene>
    <name evidence="4" type="ORF">Z051_25935</name>
</gene>
<dbReference type="Pfam" id="PF10996">
    <property type="entry name" value="Beta-Casp"/>
    <property type="match status" value="1"/>
</dbReference>
<dbReference type="CDD" id="cd16295">
    <property type="entry name" value="TTHA0252-CPSF-like_MBL-fold"/>
    <property type="match status" value="1"/>
</dbReference>
<dbReference type="SUPFAM" id="SSF56281">
    <property type="entry name" value="Metallo-hydrolase/oxidoreductase"/>
    <property type="match status" value="1"/>
</dbReference>
<dbReference type="InterPro" id="IPR036866">
    <property type="entry name" value="RibonucZ/Hydroxyglut_hydro"/>
</dbReference>
<dbReference type="InterPro" id="IPR011108">
    <property type="entry name" value="RMMBL"/>
</dbReference>
<comment type="caution">
    <text evidence="4">The sequence shown here is derived from an EMBL/GenBank/DDBJ whole genome shotgun (WGS) entry which is preliminary data.</text>
</comment>
<accession>A0A0M8PK84</accession>
<dbReference type="InterPro" id="IPR001279">
    <property type="entry name" value="Metallo-B-lactamas"/>
</dbReference>
<sequence length="534" mass="58501">MAHYPTLVFHGAAQTVTGSCTEIALDSTRILVDCGLFQGSRSLEELNYGDFAFTPDEIDAVVLTHAHIDHCGLLPKLVAQGFDGPIFCTGPTADLLEFMLADAGRIQEFEAERRNRRRDRTRGRRFVPLYTEADALAAWGQARPVALEEWFGPAAGFRARFWNAGHILGAASAEIEAGGVRLLFSGDLGPAQKAFHPDPTGPSGPDHLVCESTYGNRTRVRMTIEQRRDLLEEEIARAVGHGGNLVVPAFALERTQELLLDIAHLVDENRIPAVPVFVDSPLANRATSVFAAHAGELEDLEGKNIFRHPAIHYVDDASTSKRINDVSGAIIIAASGMCEAGRIRHHLKHNLHRRDSTILFVGFQAQGSLGRVILEGAKRVRISGQDIDVRAQIRRIDSYSAHADQTELLDWITARGPVAGSLFLTHGEPEAVAELAELVHELDPSLSIVTPEIGESYLVAPGTPASRIQPARADVARLIGRDWQNDYAELAVSLKQQLGRITDAESRRRAVAEIREILDSYADVRPAHGVRKRD</sequence>
<evidence type="ECO:0000256" key="1">
    <source>
        <dbReference type="ARBA" id="ARBA00022801"/>
    </source>
</evidence>
<dbReference type="EMBL" id="AZYO01000125">
    <property type="protein sequence ID" value="KOS53368.1"/>
    <property type="molecule type" value="Genomic_DNA"/>
</dbReference>
<dbReference type="GO" id="GO:0016787">
    <property type="term" value="F:hydrolase activity"/>
    <property type="evidence" value="ECO:0007669"/>
    <property type="project" value="UniProtKB-KW"/>
</dbReference>
<dbReference type="Gene3D" id="3.40.50.10890">
    <property type="match status" value="1"/>
</dbReference>
<dbReference type="PANTHER" id="PTHR11203:SF37">
    <property type="entry name" value="INTEGRATOR COMPLEX SUBUNIT 11"/>
    <property type="match status" value="1"/>
</dbReference>
<reference evidence="5" key="2">
    <citation type="submission" date="2015-01" db="EMBL/GenBank/DDBJ databases">
        <title>Draft genome sequence of potential hydrocarbon metabolising strain of Rhodococcus rhodochrous.</title>
        <authorList>
            <person name="Aggarwal R.K."/>
            <person name="Dawar C."/>
        </authorList>
    </citation>
    <scope>NUCLEOTIDE SEQUENCE [LARGE SCALE GENOMIC DNA]</scope>
    <source>
        <strain evidence="5">KG-21</strain>
    </source>
</reference>
<reference evidence="4 5" key="1">
    <citation type="journal article" date="2015" name="Genome Announc.">
        <title>Draft Genome Sequence of Rhodococcus rhodochrous Strain KG-21, a Soil Isolate from Oil Fields of Krishna-Godavari Basin, India.</title>
        <authorList>
            <person name="Dawar C."/>
            <person name="Aggarwal R.K."/>
        </authorList>
    </citation>
    <scope>NUCLEOTIDE SEQUENCE [LARGE SCALE GENOMIC DNA]</scope>
    <source>
        <strain evidence="4 5">KG-21</strain>
    </source>
</reference>
<dbReference type="SMART" id="SM01027">
    <property type="entry name" value="Beta-Casp"/>
    <property type="match status" value="1"/>
</dbReference>
<dbReference type="Proteomes" id="UP000037712">
    <property type="component" value="Unassembled WGS sequence"/>
</dbReference>
<evidence type="ECO:0000259" key="3">
    <source>
        <dbReference type="SMART" id="SM01027"/>
    </source>
</evidence>
<dbReference type="Pfam" id="PF00753">
    <property type="entry name" value="Lactamase_B"/>
    <property type="match status" value="1"/>
</dbReference>
<dbReference type="Gene3D" id="3.60.15.10">
    <property type="entry name" value="Ribonuclease Z/Hydroxyacylglutathione hydrolase-like"/>
    <property type="match status" value="1"/>
</dbReference>
<feature type="domain" description="Metallo-beta-lactamase" evidence="2">
    <location>
        <begin position="17"/>
        <end position="239"/>
    </location>
</feature>
<organism evidence="4 5">
    <name type="scientific">Rhodococcus rhodochrous KG-21</name>
    <dbReference type="NCBI Taxonomy" id="1441923"/>
    <lineage>
        <taxon>Bacteria</taxon>
        <taxon>Bacillati</taxon>
        <taxon>Actinomycetota</taxon>
        <taxon>Actinomycetes</taxon>
        <taxon>Mycobacteriales</taxon>
        <taxon>Nocardiaceae</taxon>
        <taxon>Rhodococcus</taxon>
    </lineage>
</organism>